<comment type="caution">
    <text evidence="2">The sequence shown here is derived from an EMBL/GenBank/DDBJ whole genome shotgun (WGS) entry which is preliminary data.</text>
</comment>
<evidence type="ECO:0000256" key="1">
    <source>
        <dbReference type="SAM" id="SignalP"/>
    </source>
</evidence>
<dbReference type="SUPFAM" id="SSF52833">
    <property type="entry name" value="Thioredoxin-like"/>
    <property type="match status" value="1"/>
</dbReference>
<protein>
    <recommendedName>
        <fullName evidence="4">Thioredoxin domain-containing protein</fullName>
    </recommendedName>
</protein>
<dbReference type="InterPro" id="IPR036249">
    <property type="entry name" value="Thioredoxin-like_sf"/>
</dbReference>
<proteinExistence type="predicted"/>
<dbReference type="OrthoDB" id="662072at2"/>
<organism evidence="2 3">
    <name type="scientific">Chitinophaga oryziterrae</name>
    <dbReference type="NCBI Taxonomy" id="1031224"/>
    <lineage>
        <taxon>Bacteria</taxon>
        <taxon>Pseudomonadati</taxon>
        <taxon>Bacteroidota</taxon>
        <taxon>Chitinophagia</taxon>
        <taxon>Chitinophagales</taxon>
        <taxon>Chitinophagaceae</taxon>
        <taxon>Chitinophaga</taxon>
    </lineage>
</organism>
<reference evidence="2 3" key="1">
    <citation type="submission" date="2019-12" db="EMBL/GenBank/DDBJ databases">
        <title>The draft genomic sequence of strain Chitinophaga oryziterrae JCM 16595.</title>
        <authorList>
            <person name="Zhang X."/>
        </authorList>
    </citation>
    <scope>NUCLEOTIDE SEQUENCE [LARGE SCALE GENOMIC DNA]</scope>
    <source>
        <strain evidence="2 3">JCM 16595</strain>
    </source>
</reference>
<accession>A0A6N8J5F1</accession>
<evidence type="ECO:0008006" key="4">
    <source>
        <dbReference type="Google" id="ProtNLM"/>
    </source>
</evidence>
<keyword evidence="1" id="KW-0732">Signal</keyword>
<dbReference type="Gene3D" id="3.40.30.10">
    <property type="entry name" value="Glutaredoxin"/>
    <property type="match status" value="1"/>
</dbReference>
<dbReference type="Proteomes" id="UP000468388">
    <property type="component" value="Unassembled WGS sequence"/>
</dbReference>
<gene>
    <name evidence="2" type="ORF">GO495_06745</name>
</gene>
<dbReference type="AlphaFoldDB" id="A0A6N8J5F1"/>
<name>A0A6N8J5F1_9BACT</name>
<sequence length="161" mass="18534">MKLRTLCMAMLCLFYLCACKTDPLAKLPNFSFRLSDSTTIINSKEIPTDKPIILISFEADCTGCQQMTDSLLQNINAVKDVRFYFLSMESFDKVRLFRDYYHLDQYPNIIVGQDYQRIAAYHYKVRGTPYIALYNSNKDLVGIYAGKPNIKNLIASIKDLN</sequence>
<keyword evidence="3" id="KW-1185">Reference proteome</keyword>
<evidence type="ECO:0000313" key="2">
    <source>
        <dbReference type="EMBL" id="MVT40273.1"/>
    </source>
</evidence>
<dbReference type="RefSeq" id="WP_157298900.1">
    <property type="nucleotide sequence ID" value="NZ_BAAAZB010000005.1"/>
</dbReference>
<evidence type="ECO:0000313" key="3">
    <source>
        <dbReference type="Proteomes" id="UP000468388"/>
    </source>
</evidence>
<feature type="chain" id="PRO_5026900143" description="Thioredoxin domain-containing protein" evidence="1">
    <location>
        <begin position="21"/>
        <end position="161"/>
    </location>
</feature>
<feature type="signal peptide" evidence="1">
    <location>
        <begin position="1"/>
        <end position="20"/>
    </location>
</feature>
<dbReference type="EMBL" id="WRXO01000001">
    <property type="protein sequence ID" value="MVT40273.1"/>
    <property type="molecule type" value="Genomic_DNA"/>
</dbReference>